<dbReference type="SMART" id="SM00530">
    <property type="entry name" value="HTH_XRE"/>
    <property type="match status" value="1"/>
</dbReference>
<dbReference type="RefSeq" id="WP_117398354.1">
    <property type="nucleotide sequence ID" value="NZ_QVNQ01000002.1"/>
</dbReference>
<dbReference type="PANTHER" id="PTHR46797">
    <property type="entry name" value="HTH-TYPE TRANSCRIPTIONAL REGULATOR"/>
    <property type="match status" value="1"/>
</dbReference>
<dbReference type="Pfam" id="PF01381">
    <property type="entry name" value="HTH_3"/>
    <property type="match status" value="1"/>
</dbReference>
<dbReference type="AlphaFoldDB" id="A0A372GLB2"/>
<dbReference type="InterPro" id="IPR050807">
    <property type="entry name" value="TransReg_Diox_bact_type"/>
</dbReference>
<keyword evidence="4" id="KW-1185">Reference proteome</keyword>
<keyword evidence="1" id="KW-0238">DNA-binding</keyword>
<dbReference type="Proteomes" id="UP000262882">
    <property type="component" value="Unassembled WGS sequence"/>
</dbReference>
<dbReference type="InterPro" id="IPR010982">
    <property type="entry name" value="Lambda_DNA-bd_dom_sf"/>
</dbReference>
<name>A0A372GLB2_9ACTN</name>
<dbReference type="PROSITE" id="PS50943">
    <property type="entry name" value="HTH_CROC1"/>
    <property type="match status" value="1"/>
</dbReference>
<accession>A0A372GLB2</accession>
<dbReference type="GO" id="GO:0003700">
    <property type="term" value="F:DNA-binding transcription factor activity"/>
    <property type="evidence" value="ECO:0007669"/>
    <property type="project" value="TreeGrafter"/>
</dbReference>
<gene>
    <name evidence="3" type="ORF">D0T12_05945</name>
</gene>
<dbReference type="Gene3D" id="1.10.260.40">
    <property type="entry name" value="lambda repressor-like DNA-binding domains"/>
    <property type="match status" value="1"/>
</dbReference>
<evidence type="ECO:0000256" key="1">
    <source>
        <dbReference type="ARBA" id="ARBA00023125"/>
    </source>
</evidence>
<reference evidence="3 4" key="1">
    <citation type="submission" date="2018-08" db="EMBL/GenBank/DDBJ databases">
        <title>Actinomadura spongicola sp. nov., isolated from marine sponge Leucetta chagosensis.</title>
        <authorList>
            <person name="Li L."/>
            <person name="Lin H.W."/>
        </authorList>
    </citation>
    <scope>NUCLEOTIDE SEQUENCE [LARGE SCALE GENOMIC DNA]</scope>
    <source>
        <strain evidence="3 4">LHW52907</strain>
    </source>
</reference>
<dbReference type="PANTHER" id="PTHR46797:SF1">
    <property type="entry name" value="METHYLPHOSPHONATE SYNTHASE"/>
    <property type="match status" value="1"/>
</dbReference>
<evidence type="ECO:0000313" key="4">
    <source>
        <dbReference type="Proteomes" id="UP000262882"/>
    </source>
</evidence>
<sequence>MSDEHSRLVITDEDRGSEEYQAARYAYELGKAVRERRLELGLTQVELARRSGMTQSQLSRMEAGGAEPTIRVLDRLAHALDATLEVSFVPRAA</sequence>
<dbReference type="CDD" id="cd00093">
    <property type="entry name" value="HTH_XRE"/>
    <property type="match status" value="1"/>
</dbReference>
<feature type="domain" description="HTH cro/C1-type" evidence="2">
    <location>
        <begin position="33"/>
        <end position="87"/>
    </location>
</feature>
<dbReference type="GO" id="GO:0005829">
    <property type="term" value="C:cytosol"/>
    <property type="evidence" value="ECO:0007669"/>
    <property type="project" value="TreeGrafter"/>
</dbReference>
<dbReference type="EMBL" id="QVNQ01000002">
    <property type="protein sequence ID" value="RFS86161.1"/>
    <property type="molecule type" value="Genomic_DNA"/>
</dbReference>
<dbReference type="SUPFAM" id="SSF47413">
    <property type="entry name" value="lambda repressor-like DNA-binding domains"/>
    <property type="match status" value="1"/>
</dbReference>
<dbReference type="InterPro" id="IPR001387">
    <property type="entry name" value="Cro/C1-type_HTH"/>
</dbReference>
<dbReference type="GO" id="GO:0003677">
    <property type="term" value="F:DNA binding"/>
    <property type="evidence" value="ECO:0007669"/>
    <property type="project" value="UniProtKB-KW"/>
</dbReference>
<comment type="caution">
    <text evidence="3">The sequence shown here is derived from an EMBL/GenBank/DDBJ whole genome shotgun (WGS) entry which is preliminary data.</text>
</comment>
<organism evidence="3 4">
    <name type="scientific">Actinomadura spongiicola</name>
    <dbReference type="NCBI Taxonomy" id="2303421"/>
    <lineage>
        <taxon>Bacteria</taxon>
        <taxon>Bacillati</taxon>
        <taxon>Actinomycetota</taxon>
        <taxon>Actinomycetes</taxon>
        <taxon>Streptosporangiales</taxon>
        <taxon>Thermomonosporaceae</taxon>
        <taxon>Actinomadura</taxon>
    </lineage>
</organism>
<proteinExistence type="predicted"/>
<protein>
    <submittedName>
        <fullName evidence="3">XRE family transcriptional regulator</fullName>
    </submittedName>
</protein>
<evidence type="ECO:0000313" key="3">
    <source>
        <dbReference type="EMBL" id="RFS86161.1"/>
    </source>
</evidence>
<dbReference type="OrthoDB" id="6401124at2"/>
<evidence type="ECO:0000259" key="2">
    <source>
        <dbReference type="PROSITE" id="PS50943"/>
    </source>
</evidence>